<evidence type="ECO:0000313" key="2">
    <source>
        <dbReference type="Proteomes" id="UP000567922"/>
    </source>
</evidence>
<protein>
    <submittedName>
        <fullName evidence="1">Uncharacterized protein YndB with AHSA1/START domain</fullName>
    </submittedName>
</protein>
<keyword evidence="2" id="KW-1185">Reference proteome</keyword>
<dbReference type="Pfam" id="PF10604">
    <property type="entry name" value="Polyketide_cyc2"/>
    <property type="match status" value="1"/>
</dbReference>
<dbReference type="InterPro" id="IPR019587">
    <property type="entry name" value="Polyketide_cyclase/dehydratase"/>
</dbReference>
<evidence type="ECO:0000313" key="1">
    <source>
        <dbReference type="EMBL" id="MBB3037224.1"/>
    </source>
</evidence>
<dbReference type="AlphaFoldDB" id="A0A839RM42"/>
<gene>
    <name evidence="1" type="ORF">FHU29_001658</name>
</gene>
<dbReference type="EMBL" id="JACHWS010000001">
    <property type="protein sequence ID" value="MBB3037224.1"/>
    <property type="molecule type" value="Genomic_DNA"/>
</dbReference>
<dbReference type="SUPFAM" id="SSF55961">
    <property type="entry name" value="Bet v1-like"/>
    <property type="match status" value="1"/>
</dbReference>
<dbReference type="Gene3D" id="3.30.530.20">
    <property type="match status" value="1"/>
</dbReference>
<comment type="caution">
    <text evidence="1">The sequence shown here is derived from an EMBL/GenBank/DDBJ whole genome shotgun (WGS) entry which is preliminary data.</text>
</comment>
<dbReference type="Proteomes" id="UP000567922">
    <property type="component" value="Unassembled WGS sequence"/>
</dbReference>
<accession>A0A839RM42</accession>
<name>A0A839RM42_9ACTN</name>
<dbReference type="InterPro" id="IPR023393">
    <property type="entry name" value="START-like_dom_sf"/>
</dbReference>
<organism evidence="1 2">
    <name type="scientific">Hoyosella altamirensis</name>
    <dbReference type="NCBI Taxonomy" id="616997"/>
    <lineage>
        <taxon>Bacteria</taxon>
        <taxon>Bacillati</taxon>
        <taxon>Actinomycetota</taxon>
        <taxon>Actinomycetes</taxon>
        <taxon>Mycobacteriales</taxon>
        <taxon>Hoyosellaceae</taxon>
        <taxon>Hoyosella</taxon>
    </lineage>
</organism>
<dbReference type="OrthoDB" id="6624781at2"/>
<dbReference type="RefSeq" id="WP_064438926.1">
    <property type="nucleotide sequence ID" value="NZ_BDDI01000002.1"/>
</dbReference>
<reference evidence="1 2" key="1">
    <citation type="submission" date="2020-08" db="EMBL/GenBank/DDBJ databases">
        <title>Sequencing the genomes of 1000 actinobacteria strains.</title>
        <authorList>
            <person name="Klenk H.-P."/>
        </authorList>
    </citation>
    <scope>NUCLEOTIDE SEQUENCE [LARGE SCALE GENOMIC DNA]</scope>
    <source>
        <strain evidence="1 2">DSM 45258</strain>
    </source>
</reference>
<sequence>MKGNTLSVRRTIPVEPEKIFALLADAAKHREFDGSGTVVGTREESRPLALGTKFGMSMKMGLPYSMANVVIEYEPDRRIAWKTTGLGGLLGGRIWRYELERIDGGTAVTETWDLSEDKQRFFLKRSKFPAATRTNMARTLERIEEAVAR</sequence>
<proteinExistence type="predicted"/>